<accession>A0ABV0QZG8</accession>
<evidence type="ECO:0000256" key="2">
    <source>
        <dbReference type="ARBA" id="ARBA00022475"/>
    </source>
</evidence>
<dbReference type="InterPro" id="IPR008365">
    <property type="entry name" value="Prostanoid_rcpt"/>
</dbReference>
<feature type="transmembrane region" description="Helical" evidence="10">
    <location>
        <begin position="74"/>
        <end position="92"/>
    </location>
</feature>
<keyword evidence="9" id="KW-0807">Transducer</keyword>
<keyword evidence="6 10" id="KW-0472">Membrane</keyword>
<keyword evidence="7" id="KW-0675">Receptor</keyword>
<keyword evidence="12" id="KW-1185">Reference proteome</keyword>
<gene>
    <name evidence="11" type="ORF">XENOCAPTIV_009562</name>
</gene>
<evidence type="ECO:0000313" key="11">
    <source>
        <dbReference type="EMBL" id="MEQ2201240.1"/>
    </source>
</evidence>
<reference evidence="11 12" key="1">
    <citation type="submission" date="2021-06" db="EMBL/GenBank/DDBJ databases">
        <authorList>
            <person name="Palmer J.M."/>
        </authorList>
    </citation>
    <scope>NUCLEOTIDE SEQUENCE [LARGE SCALE GENOMIC DNA]</scope>
    <source>
        <strain evidence="11 12">XC_2019</strain>
        <tissue evidence="11">Muscle</tissue>
    </source>
</reference>
<dbReference type="Proteomes" id="UP001434883">
    <property type="component" value="Unassembled WGS sequence"/>
</dbReference>
<feature type="non-terminal residue" evidence="11">
    <location>
        <position position="1"/>
    </location>
</feature>
<evidence type="ECO:0000313" key="12">
    <source>
        <dbReference type="Proteomes" id="UP001434883"/>
    </source>
</evidence>
<keyword evidence="3 10" id="KW-0812">Transmembrane</keyword>
<feature type="transmembrane region" description="Helical" evidence="10">
    <location>
        <begin position="24"/>
        <end position="54"/>
    </location>
</feature>
<evidence type="ECO:0000256" key="8">
    <source>
        <dbReference type="ARBA" id="ARBA00023180"/>
    </source>
</evidence>
<dbReference type="PANTHER" id="PTHR11866">
    <property type="entry name" value="G-PROTEIN COUPLED RECEPTOR FAMILY 1 MEMBER"/>
    <property type="match status" value="1"/>
</dbReference>
<sequence length="96" mass="10701">PYEVQSSRSWCSFHMEQPKDWLDVLLPLIFSVLGLLALLLSIVCNTLASCALLLGRQRHKHGCRGTSYHLEMICQLLAIMLVSCVCWGPSLVTTSP</sequence>
<keyword evidence="4 10" id="KW-1133">Transmembrane helix</keyword>
<comment type="subcellular location">
    <subcellularLocation>
        <location evidence="1">Cell membrane</location>
        <topology evidence="1">Multi-pass membrane protein</topology>
    </subcellularLocation>
</comment>
<dbReference type="Gene3D" id="1.20.1070.10">
    <property type="entry name" value="Rhodopsin 7-helix transmembrane proteins"/>
    <property type="match status" value="1"/>
</dbReference>
<keyword evidence="8" id="KW-0325">Glycoprotein</keyword>
<dbReference type="SUPFAM" id="SSF81321">
    <property type="entry name" value="Family A G protein-coupled receptor-like"/>
    <property type="match status" value="1"/>
</dbReference>
<evidence type="ECO:0000256" key="10">
    <source>
        <dbReference type="SAM" id="Phobius"/>
    </source>
</evidence>
<name>A0ABV0QZG8_9TELE</name>
<keyword evidence="5" id="KW-0297">G-protein coupled receptor</keyword>
<evidence type="ECO:0000256" key="5">
    <source>
        <dbReference type="ARBA" id="ARBA00023040"/>
    </source>
</evidence>
<evidence type="ECO:0000256" key="9">
    <source>
        <dbReference type="ARBA" id="ARBA00023224"/>
    </source>
</evidence>
<comment type="caution">
    <text evidence="11">The sequence shown here is derived from an EMBL/GenBank/DDBJ whole genome shotgun (WGS) entry which is preliminary data.</text>
</comment>
<evidence type="ECO:0000256" key="7">
    <source>
        <dbReference type="ARBA" id="ARBA00023170"/>
    </source>
</evidence>
<evidence type="ECO:0000256" key="3">
    <source>
        <dbReference type="ARBA" id="ARBA00022692"/>
    </source>
</evidence>
<evidence type="ECO:0000256" key="4">
    <source>
        <dbReference type="ARBA" id="ARBA00022989"/>
    </source>
</evidence>
<proteinExistence type="predicted"/>
<evidence type="ECO:0000256" key="1">
    <source>
        <dbReference type="ARBA" id="ARBA00004651"/>
    </source>
</evidence>
<organism evidence="11 12">
    <name type="scientific">Xenoophorus captivus</name>
    <dbReference type="NCBI Taxonomy" id="1517983"/>
    <lineage>
        <taxon>Eukaryota</taxon>
        <taxon>Metazoa</taxon>
        <taxon>Chordata</taxon>
        <taxon>Craniata</taxon>
        <taxon>Vertebrata</taxon>
        <taxon>Euteleostomi</taxon>
        <taxon>Actinopterygii</taxon>
        <taxon>Neopterygii</taxon>
        <taxon>Teleostei</taxon>
        <taxon>Neoteleostei</taxon>
        <taxon>Acanthomorphata</taxon>
        <taxon>Ovalentaria</taxon>
        <taxon>Atherinomorphae</taxon>
        <taxon>Cyprinodontiformes</taxon>
        <taxon>Goodeidae</taxon>
        <taxon>Xenoophorus</taxon>
    </lineage>
</organism>
<dbReference type="PANTHER" id="PTHR11866:SF4">
    <property type="entry name" value="PROSTAGLANDIN F2-ALPHA RECEPTOR"/>
    <property type="match status" value="1"/>
</dbReference>
<protein>
    <submittedName>
        <fullName evidence="11">Uncharacterized protein</fullName>
    </submittedName>
</protein>
<keyword evidence="2" id="KW-1003">Cell membrane</keyword>
<evidence type="ECO:0000256" key="6">
    <source>
        <dbReference type="ARBA" id="ARBA00023136"/>
    </source>
</evidence>
<dbReference type="EMBL" id="JAHRIN010027357">
    <property type="protein sequence ID" value="MEQ2201240.1"/>
    <property type="molecule type" value="Genomic_DNA"/>
</dbReference>